<protein>
    <recommendedName>
        <fullName evidence="6">Cohesin domain-containing protein</fullName>
    </recommendedName>
</protein>
<feature type="transmembrane region" description="Helical" evidence="2">
    <location>
        <begin position="364"/>
        <end position="384"/>
    </location>
</feature>
<organism evidence="4 5">
    <name type="scientific">Pseudobutyrivibrio xylanivorans</name>
    <dbReference type="NCBI Taxonomy" id="185007"/>
    <lineage>
        <taxon>Bacteria</taxon>
        <taxon>Bacillati</taxon>
        <taxon>Bacillota</taxon>
        <taxon>Clostridia</taxon>
        <taxon>Lachnospirales</taxon>
        <taxon>Lachnospiraceae</taxon>
        <taxon>Pseudobutyrivibrio</taxon>
    </lineage>
</organism>
<gene>
    <name evidence="4" type="ORF">SAMN02910350_02077</name>
</gene>
<feature type="compositionally biased region" description="Low complexity" evidence="1">
    <location>
        <begin position="112"/>
        <end position="141"/>
    </location>
</feature>
<name>A0A1G5S122_PSEXY</name>
<sequence length="480" mass="50788">MNKLMRRTFTVLAIVMLVFAMNIVAFAQGTTMIAVSKNSPAVGDKVTVSVTASESGTITVKYTSAMLTFVSCTGSGYTTSGNSVSFSGKTGDVVFTAAASGTASIIVSSTSCSGSSTTLSIGGGAAAEPAAQEQPAAQVTEEPADEPVAEETPVEEPAAPAETAAPAGGAVGTLNASGGFDINGAAYVVSERYSDSEVPAGFSKTTVQIGSSTYSEPTNGSLTLLYLKPADNIAGSGVFYLYNAEAGTVSEFLMLGSAKNYVIISPTDAGPSSAFTPMSLDVTGGSTTAYTIGDSGFYYVYGTNTAGNTGWFVFDSANDTVSRMDESLLSAGGSSSDVSEEDTSAAVNDNVDIYINKLDTYRKVIMGLIVLCVILVFLLINTLLKARDRDDDFDGDVFAEAPAKNKNTRRSPRSLVFNRNSREEEEEEYEEEEYDDEYVDEEEEYDEEYEDARSTTYIESASDYDSRRNSSLNMMDLNDL</sequence>
<evidence type="ECO:0008006" key="6">
    <source>
        <dbReference type="Google" id="ProtNLM"/>
    </source>
</evidence>
<dbReference type="Proteomes" id="UP000199428">
    <property type="component" value="Unassembled WGS sequence"/>
</dbReference>
<feature type="compositionally biased region" description="Acidic residues" evidence="1">
    <location>
        <begin position="142"/>
        <end position="154"/>
    </location>
</feature>
<accession>A0A1G5S122</accession>
<evidence type="ECO:0000256" key="1">
    <source>
        <dbReference type="SAM" id="MobiDB-lite"/>
    </source>
</evidence>
<proteinExistence type="predicted"/>
<feature type="compositionally biased region" description="Acidic residues" evidence="1">
    <location>
        <begin position="423"/>
        <end position="450"/>
    </location>
</feature>
<feature type="compositionally biased region" description="Low complexity" evidence="1">
    <location>
        <begin position="155"/>
        <end position="167"/>
    </location>
</feature>
<evidence type="ECO:0000256" key="2">
    <source>
        <dbReference type="SAM" id="Phobius"/>
    </source>
</evidence>
<keyword evidence="2" id="KW-1133">Transmembrane helix</keyword>
<dbReference type="RefSeq" id="WP_090163274.1">
    <property type="nucleotide sequence ID" value="NZ_FMWK01000011.1"/>
</dbReference>
<evidence type="ECO:0000256" key="3">
    <source>
        <dbReference type="SAM" id="SignalP"/>
    </source>
</evidence>
<keyword evidence="2" id="KW-0472">Membrane</keyword>
<reference evidence="4 5" key="1">
    <citation type="submission" date="2016-10" db="EMBL/GenBank/DDBJ databases">
        <authorList>
            <person name="de Groot N.N."/>
        </authorList>
    </citation>
    <scope>NUCLEOTIDE SEQUENCE [LARGE SCALE GENOMIC DNA]</scope>
    <source>
        <strain evidence="4 5">DSM 10317</strain>
    </source>
</reference>
<evidence type="ECO:0000313" key="4">
    <source>
        <dbReference type="EMBL" id="SCZ79986.1"/>
    </source>
</evidence>
<keyword evidence="3" id="KW-0732">Signal</keyword>
<feature type="region of interest" description="Disordered" evidence="1">
    <location>
        <begin position="112"/>
        <end position="167"/>
    </location>
</feature>
<keyword evidence="2" id="KW-0812">Transmembrane</keyword>
<feature type="signal peptide" evidence="3">
    <location>
        <begin position="1"/>
        <end position="27"/>
    </location>
</feature>
<feature type="region of interest" description="Disordered" evidence="1">
    <location>
        <begin position="409"/>
        <end position="480"/>
    </location>
</feature>
<dbReference type="EMBL" id="FMWK01000011">
    <property type="protein sequence ID" value="SCZ79986.1"/>
    <property type="molecule type" value="Genomic_DNA"/>
</dbReference>
<feature type="chain" id="PRO_5011706400" description="Cohesin domain-containing protein" evidence="3">
    <location>
        <begin position="28"/>
        <end position="480"/>
    </location>
</feature>
<evidence type="ECO:0000313" key="5">
    <source>
        <dbReference type="Proteomes" id="UP000199428"/>
    </source>
</evidence>
<dbReference type="AlphaFoldDB" id="A0A1G5S122"/>